<evidence type="ECO:0000256" key="7">
    <source>
        <dbReference type="ARBA" id="ARBA00022763"/>
    </source>
</evidence>
<keyword evidence="15" id="KW-0539">Nucleus</keyword>
<dbReference type="GO" id="GO:0000723">
    <property type="term" value="P:telomere maintenance"/>
    <property type="evidence" value="ECO:0007669"/>
    <property type="project" value="InterPro"/>
</dbReference>
<dbReference type="Pfam" id="PF02735">
    <property type="entry name" value="Ku"/>
    <property type="match status" value="1"/>
</dbReference>
<evidence type="ECO:0000256" key="11">
    <source>
        <dbReference type="ARBA" id="ARBA00022895"/>
    </source>
</evidence>
<keyword evidence="13" id="KW-0233">DNA recombination</keyword>
<dbReference type="OrthoDB" id="3249161at2759"/>
<reference evidence="18" key="1">
    <citation type="submission" date="2016-05" db="EMBL/GenBank/DDBJ databases">
        <title>Comparative genomics of biotechnologically important yeasts.</title>
        <authorList>
            <consortium name="DOE Joint Genome Institute"/>
            <person name="Riley R."/>
            <person name="Haridas S."/>
            <person name="Wolfe K.H."/>
            <person name="Lopes M.R."/>
            <person name="Hittinger C.T."/>
            <person name="Goker M."/>
            <person name="Salamov A."/>
            <person name="Wisecaver J."/>
            <person name="Long T.M."/>
            <person name="Aerts A.L."/>
            <person name="Barry K."/>
            <person name="Choi C."/>
            <person name="Clum A."/>
            <person name="Coughlan A.Y."/>
            <person name="Deshpande S."/>
            <person name="Douglass A.P."/>
            <person name="Hanson S.J."/>
            <person name="Klenk H.-P."/>
            <person name="Labutti K."/>
            <person name="Lapidus A."/>
            <person name="Lindquist E."/>
            <person name="Lipzen A."/>
            <person name="Meier-Kolthoff J.P."/>
            <person name="Ohm R.A."/>
            <person name="Otillar R.P."/>
            <person name="Pangilinan J."/>
            <person name="Peng Y."/>
            <person name="Rokas A."/>
            <person name="Rosa C.A."/>
            <person name="Scheuner C."/>
            <person name="Sibirny A.A."/>
            <person name="Slot J.C."/>
            <person name="Stielow J.B."/>
            <person name="Sun H."/>
            <person name="Kurtzman C.P."/>
            <person name="Blackwell M."/>
            <person name="Grigoriev I.V."/>
            <person name="Jeffries T.W."/>
        </authorList>
    </citation>
    <scope>NUCLEOTIDE SEQUENCE [LARGE SCALE GENOMIC DNA]</scope>
    <source>
        <strain evidence="18">NRRL Y-2460</strain>
    </source>
</reference>
<keyword evidence="11" id="KW-0779">Telomere</keyword>
<evidence type="ECO:0000256" key="14">
    <source>
        <dbReference type="ARBA" id="ARBA00023204"/>
    </source>
</evidence>
<keyword evidence="12" id="KW-0238">DNA-binding</keyword>
<dbReference type="GO" id="GO:0000781">
    <property type="term" value="C:chromosome, telomeric region"/>
    <property type="evidence" value="ECO:0007669"/>
    <property type="project" value="UniProtKB-SubCell"/>
</dbReference>
<evidence type="ECO:0000256" key="9">
    <source>
        <dbReference type="ARBA" id="ARBA00022806"/>
    </source>
</evidence>
<evidence type="ECO:0000256" key="15">
    <source>
        <dbReference type="ARBA" id="ARBA00023242"/>
    </source>
</evidence>
<keyword evidence="9" id="KW-0347">Helicase</keyword>
<dbReference type="EMBL" id="KV454013">
    <property type="protein sequence ID" value="ODV96060.1"/>
    <property type="molecule type" value="Genomic_DNA"/>
</dbReference>
<accession>A0A1E4TWD1</accession>
<evidence type="ECO:0000313" key="18">
    <source>
        <dbReference type="Proteomes" id="UP000094236"/>
    </source>
</evidence>
<keyword evidence="7" id="KW-0227">DNA damage</keyword>
<name>A0A1E4TWD1_PACTA</name>
<dbReference type="STRING" id="669874.A0A1E4TWD1"/>
<dbReference type="GO" id="GO:0003690">
    <property type="term" value="F:double-stranded DNA binding"/>
    <property type="evidence" value="ECO:0007669"/>
    <property type="project" value="TreeGrafter"/>
</dbReference>
<dbReference type="SUPFAM" id="SSF100939">
    <property type="entry name" value="SPOC domain-like"/>
    <property type="match status" value="1"/>
</dbReference>
<dbReference type="Pfam" id="PF03731">
    <property type="entry name" value="Ku_N"/>
    <property type="match status" value="1"/>
</dbReference>
<keyword evidence="18" id="KW-1185">Reference proteome</keyword>
<evidence type="ECO:0000256" key="2">
    <source>
        <dbReference type="ARBA" id="ARBA00004574"/>
    </source>
</evidence>
<dbReference type="InterPro" id="IPR005161">
    <property type="entry name" value="Ku_N"/>
</dbReference>
<keyword evidence="6" id="KW-0547">Nucleotide-binding</keyword>
<dbReference type="GO" id="GO:0042162">
    <property type="term" value="F:telomeric DNA binding"/>
    <property type="evidence" value="ECO:0007669"/>
    <property type="project" value="InterPro"/>
</dbReference>
<evidence type="ECO:0000256" key="4">
    <source>
        <dbReference type="ARBA" id="ARBA00012551"/>
    </source>
</evidence>
<dbReference type="Gene3D" id="3.40.50.410">
    <property type="entry name" value="von Willebrand factor, type A domain"/>
    <property type="match status" value="1"/>
</dbReference>
<evidence type="ECO:0000259" key="16">
    <source>
        <dbReference type="SMART" id="SM00559"/>
    </source>
</evidence>
<dbReference type="GO" id="GO:0003678">
    <property type="term" value="F:DNA helicase activity"/>
    <property type="evidence" value="ECO:0007669"/>
    <property type="project" value="UniProtKB-EC"/>
</dbReference>
<evidence type="ECO:0000256" key="10">
    <source>
        <dbReference type="ARBA" id="ARBA00022840"/>
    </source>
</evidence>
<dbReference type="PANTHER" id="PTHR12604">
    <property type="entry name" value="KU AUTOANTIGEN DNA HELICASE"/>
    <property type="match status" value="1"/>
</dbReference>
<evidence type="ECO:0000256" key="13">
    <source>
        <dbReference type="ARBA" id="ARBA00023172"/>
    </source>
</evidence>
<dbReference type="PANTHER" id="PTHR12604:SF2">
    <property type="entry name" value="X-RAY REPAIR CROSS-COMPLEMENTING PROTEIN 6"/>
    <property type="match status" value="1"/>
</dbReference>
<proteinExistence type="inferred from homology"/>
<dbReference type="InterPro" id="IPR006165">
    <property type="entry name" value="Ku70"/>
</dbReference>
<sequence length="678" mass="79109">MSDPQDRQNGKSNELMGRNPYEIKEGIIFCIELSWKMFDPDPLLDGNSQIREILESLLDTMTNLVVTLPNTGIGCYFFNVDTEEERKNIDIFLPLLDLNADSVKLVNDVLEDDRIGRKSLVERFPPVKDDGQKRTSLFDILNEIQDVFFYNNSNNSKRKSYNIRKIFLFTDNDKPFHQNYRLKLTLRKILSDFDDAFISIVPFFINNYEFDVSEYQQILFQDVQSNNDEERECENFDKPIVSTVSPNNIKSKVERVKEVKRIAFNCPLELAPELKISIKGYSIYTHEKVSPAVKVVNEGESFNIVESKQVILDERTSEEISFKGEENDHSSSKVLNKKVFQFGNDDYIPLSVEQLSRIKKIGEVSSEPMLRIIGFRSFANHYMLHYNIRNSSFLVPDNNGNYTHSQRTFSCLFQSLNISKKYAIVWGYNRVNSPASLFSMIPSSLYSNQKISFPDGFFLIRLPFKDDIRQLPNNLKPQPCSIELTSLCERILKKLYIKDQYLSRDYPNPMINWHFERLRDEICQIESDLNLWTSEGELRQEILNESDNTKKKILNVRNYILSSMPENKQLGRQVIDETTANNISELIKTFNSMLNKLTNYEDQYIKKHKPEANNVKQLTDKEILVNYKNNSLNSFKANELKNYIKNKNITCQGTKKQDYIDGIIAFLRTKDINMRQED</sequence>
<dbReference type="InterPro" id="IPR036465">
    <property type="entry name" value="vWFA_dom_sf"/>
</dbReference>
<dbReference type="InterPro" id="IPR047087">
    <property type="entry name" value="KU70_core_dom"/>
</dbReference>
<evidence type="ECO:0000256" key="6">
    <source>
        <dbReference type="ARBA" id="ARBA00022741"/>
    </source>
</evidence>
<gene>
    <name evidence="17" type="ORF">PACTADRAFT_2362</name>
</gene>
<evidence type="ECO:0000256" key="8">
    <source>
        <dbReference type="ARBA" id="ARBA00022801"/>
    </source>
</evidence>
<comment type="subcellular location">
    <subcellularLocation>
        <location evidence="2">Chromosome</location>
        <location evidence="2">Telomere</location>
    </subcellularLocation>
    <subcellularLocation>
        <location evidence="1">Nucleus</location>
    </subcellularLocation>
</comment>
<evidence type="ECO:0000313" key="17">
    <source>
        <dbReference type="EMBL" id="ODV96060.1"/>
    </source>
</evidence>
<dbReference type="GO" id="GO:0006310">
    <property type="term" value="P:DNA recombination"/>
    <property type="evidence" value="ECO:0007669"/>
    <property type="project" value="UniProtKB-KW"/>
</dbReference>
<dbReference type="GO" id="GO:0006303">
    <property type="term" value="P:double-strand break repair via nonhomologous end joining"/>
    <property type="evidence" value="ECO:0007669"/>
    <property type="project" value="InterPro"/>
</dbReference>
<keyword evidence="5" id="KW-0158">Chromosome</keyword>
<protein>
    <recommendedName>
        <fullName evidence="4">DNA helicase</fullName>
        <ecNumber evidence="4">3.6.4.12</ecNumber>
    </recommendedName>
</protein>
<dbReference type="AlphaFoldDB" id="A0A1E4TWD1"/>
<dbReference type="EC" id="3.6.4.12" evidence="4"/>
<evidence type="ECO:0000256" key="3">
    <source>
        <dbReference type="ARBA" id="ARBA00005240"/>
    </source>
</evidence>
<keyword evidence="14" id="KW-0234">DNA repair</keyword>
<dbReference type="SMART" id="SM00559">
    <property type="entry name" value="Ku78"/>
    <property type="match status" value="1"/>
</dbReference>
<dbReference type="Gene3D" id="2.40.290.10">
    <property type="match status" value="1"/>
</dbReference>
<dbReference type="GO" id="GO:0005524">
    <property type="term" value="F:ATP binding"/>
    <property type="evidence" value="ECO:0007669"/>
    <property type="project" value="UniProtKB-KW"/>
</dbReference>
<dbReference type="GO" id="GO:0003684">
    <property type="term" value="F:damaged DNA binding"/>
    <property type="evidence" value="ECO:0007669"/>
    <property type="project" value="InterPro"/>
</dbReference>
<comment type="similarity">
    <text evidence="3">Belongs to the ku70 family.</text>
</comment>
<evidence type="ECO:0000256" key="1">
    <source>
        <dbReference type="ARBA" id="ARBA00004123"/>
    </source>
</evidence>
<dbReference type="Proteomes" id="UP000094236">
    <property type="component" value="Unassembled WGS sequence"/>
</dbReference>
<dbReference type="InterPro" id="IPR006164">
    <property type="entry name" value="DNA_bd_Ku70/Ku80"/>
</dbReference>
<dbReference type="PIRSF" id="PIRSF003033">
    <property type="entry name" value="Ku70"/>
    <property type="match status" value="1"/>
</dbReference>
<keyword evidence="10" id="KW-0067">ATP-binding</keyword>
<organism evidence="17 18">
    <name type="scientific">Pachysolen tannophilus NRRL Y-2460</name>
    <dbReference type="NCBI Taxonomy" id="669874"/>
    <lineage>
        <taxon>Eukaryota</taxon>
        <taxon>Fungi</taxon>
        <taxon>Dikarya</taxon>
        <taxon>Ascomycota</taxon>
        <taxon>Saccharomycotina</taxon>
        <taxon>Pichiomycetes</taxon>
        <taxon>Pachysolenaceae</taxon>
        <taxon>Pachysolen</taxon>
    </lineage>
</organism>
<dbReference type="GO" id="GO:0043564">
    <property type="term" value="C:Ku70:Ku80 complex"/>
    <property type="evidence" value="ECO:0007669"/>
    <property type="project" value="InterPro"/>
</dbReference>
<evidence type="ECO:0000256" key="5">
    <source>
        <dbReference type="ARBA" id="ARBA00022454"/>
    </source>
</evidence>
<evidence type="ECO:0000256" key="12">
    <source>
        <dbReference type="ARBA" id="ARBA00023125"/>
    </source>
</evidence>
<dbReference type="SUPFAM" id="SSF53300">
    <property type="entry name" value="vWA-like"/>
    <property type="match status" value="1"/>
</dbReference>
<dbReference type="InterPro" id="IPR016194">
    <property type="entry name" value="SPOC-like_C_dom_sf"/>
</dbReference>
<dbReference type="GO" id="GO:0016787">
    <property type="term" value="F:hydrolase activity"/>
    <property type="evidence" value="ECO:0007669"/>
    <property type="project" value="UniProtKB-KW"/>
</dbReference>
<keyword evidence="8" id="KW-0378">Hydrolase</keyword>
<feature type="domain" description="Ku" evidence="16">
    <location>
        <begin position="328"/>
        <end position="480"/>
    </location>
</feature>
<dbReference type="CDD" id="cd00788">
    <property type="entry name" value="KU70"/>
    <property type="match status" value="1"/>
</dbReference>